<dbReference type="EMBL" id="BLIP01000003">
    <property type="protein sequence ID" value="GFE27179.1"/>
    <property type="molecule type" value="Genomic_DNA"/>
</dbReference>
<feature type="region of interest" description="Disordered" evidence="1">
    <location>
        <begin position="79"/>
        <end position="155"/>
    </location>
</feature>
<dbReference type="Proteomes" id="UP000429552">
    <property type="component" value="Unassembled WGS sequence"/>
</dbReference>
<comment type="caution">
    <text evidence="2">The sequence shown here is derived from an EMBL/GenBank/DDBJ whole genome shotgun (WGS) entry which is preliminary data.</text>
</comment>
<sequence length="226" mass="22792">MRPGACRLRLRRKGEQEVCHAMAAVVPHSGGRAPGVMVLRAAADARRGDGTGETGRADHTAPCGGVGCSLPGLVHEAGAEPGTGGLGRCAVEQEPGGRGPDEEGFAESVRRRRHGVPGHRGDGGRRAETARGRSREGSEGRRSRPQRAADGRCARRAGLRVTAVGAAARRAAPGGLDPDDPAAEGCDTEGAGRVARTGAGSVPGQGARAPTTRAASAPATAVPMSV</sequence>
<accession>A0A640TUX3</accession>
<proteinExistence type="predicted"/>
<name>A0A640TUX3_STRNI</name>
<evidence type="ECO:0000313" key="3">
    <source>
        <dbReference type="Proteomes" id="UP000429552"/>
    </source>
</evidence>
<dbReference type="AlphaFoldDB" id="A0A640TUX3"/>
<feature type="compositionally biased region" description="Low complexity" evidence="1">
    <location>
        <begin position="207"/>
        <end position="226"/>
    </location>
</feature>
<organism evidence="2 3">
    <name type="scientific">Streptomyces nigrescens</name>
    <dbReference type="NCBI Taxonomy" id="1920"/>
    <lineage>
        <taxon>Bacteria</taxon>
        <taxon>Bacillati</taxon>
        <taxon>Actinomycetota</taxon>
        <taxon>Actinomycetes</taxon>
        <taxon>Kitasatosporales</taxon>
        <taxon>Streptomycetaceae</taxon>
        <taxon>Streptomyces</taxon>
    </lineage>
</organism>
<gene>
    <name evidence="2" type="ORF">Sliba_76320</name>
</gene>
<evidence type="ECO:0000256" key="1">
    <source>
        <dbReference type="SAM" id="MobiDB-lite"/>
    </source>
</evidence>
<evidence type="ECO:0000313" key="2">
    <source>
        <dbReference type="EMBL" id="GFE27179.1"/>
    </source>
</evidence>
<feature type="compositionally biased region" description="Basic and acidic residues" evidence="1">
    <location>
        <begin position="119"/>
        <end position="153"/>
    </location>
</feature>
<feature type="region of interest" description="Disordered" evidence="1">
    <location>
        <begin position="170"/>
        <end position="226"/>
    </location>
</feature>
<reference evidence="2 3" key="1">
    <citation type="submission" date="2019-12" db="EMBL/GenBank/DDBJ databases">
        <title>Whole genome shotgun sequence of Streptomyces libani subsp. libani NBRC 13452.</title>
        <authorList>
            <person name="Ichikawa N."/>
            <person name="Kimura A."/>
            <person name="Kitahashi Y."/>
            <person name="Komaki H."/>
            <person name="Tamura T."/>
        </authorList>
    </citation>
    <scope>NUCLEOTIDE SEQUENCE [LARGE SCALE GENOMIC DNA]</scope>
    <source>
        <strain evidence="2 3">NBRC 13452</strain>
    </source>
</reference>
<protein>
    <submittedName>
        <fullName evidence="2">Uncharacterized protein</fullName>
    </submittedName>
</protein>